<name>A0A0G2Z8U5_9BACT</name>
<evidence type="ECO:0000313" key="3">
    <source>
        <dbReference type="Proteomes" id="UP000035159"/>
    </source>
</evidence>
<feature type="transmembrane region" description="Helical" evidence="1">
    <location>
        <begin position="92"/>
        <end position="115"/>
    </location>
</feature>
<feature type="transmembrane region" description="Helical" evidence="1">
    <location>
        <begin position="12"/>
        <end position="33"/>
    </location>
</feature>
<dbReference type="InterPro" id="IPR025699">
    <property type="entry name" value="ABC2_memb-like"/>
</dbReference>
<evidence type="ECO:0000256" key="1">
    <source>
        <dbReference type="SAM" id="Phobius"/>
    </source>
</evidence>
<accession>A0A0G2Z8U5</accession>
<organism evidence="2 3">
    <name type="scientific">Kosmotoga pacifica</name>
    <dbReference type="NCBI Taxonomy" id="1330330"/>
    <lineage>
        <taxon>Bacteria</taxon>
        <taxon>Thermotogati</taxon>
        <taxon>Thermotogota</taxon>
        <taxon>Thermotogae</taxon>
        <taxon>Kosmotogales</taxon>
        <taxon>Kosmotogaceae</taxon>
        <taxon>Kosmotoga</taxon>
    </lineage>
</organism>
<dbReference type="AlphaFoldDB" id="A0A0G2Z8U5"/>
<protein>
    <recommendedName>
        <fullName evidence="4">ABC-2 family transporter protein</fullName>
    </recommendedName>
</protein>
<dbReference type="Pfam" id="PF13346">
    <property type="entry name" value="ABC2_membrane_5"/>
    <property type="match status" value="1"/>
</dbReference>
<evidence type="ECO:0008006" key="4">
    <source>
        <dbReference type="Google" id="ProtNLM"/>
    </source>
</evidence>
<sequence>MLTLLKKELTNLGVILLFVSLGILMVVAVYIVITGRDLERSPLSVIDFIFIIEGMAVFGLPMGNEKYEEKNRGYHFLGTLPVEKREIVKAKFLAFLLPGVITAFAIWLAYFIILGGIYSKIVLGAVSLAFSFGILVGILYVFIFKLEYSVMFVPTILTYMLVLSFPMWSNLLFKKAMNFSEVDLINFYTGSIPFVALAVSLTCLYLLFKKTVKEFSKKEF</sequence>
<dbReference type="EMBL" id="CP011232">
    <property type="protein sequence ID" value="AKI97982.1"/>
    <property type="molecule type" value="Genomic_DNA"/>
</dbReference>
<reference evidence="2 3" key="1">
    <citation type="submission" date="2015-04" db="EMBL/GenBank/DDBJ databases">
        <title>Complete Genome Sequence of Kosmotoga pacifica SLHLJ1.</title>
        <authorList>
            <person name="Jiang L.J."/>
            <person name="Shao Z.Z."/>
            <person name="Jebbar M."/>
        </authorList>
    </citation>
    <scope>NUCLEOTIDE SEQUENCE [LARGE SCALE GENOMIC DNA]</scope>
    <source>
        <strain evidence="2 3">SLHLJ1</strain>
    </source>
</reference>
<feature type="transmembrane region" description="Helical" evidence="1">
    <location>
        <begin position="45"/>
        <end position="63"/>
    </location>
</feature>
<feature type="transmembrane region" description="Helical" evidence="1">
    <location>
        <begin position="121"/>
        <end position="143"/>
    </location>
</feature>
<dbReference type="PATRIC" id="fig|1330330.3.peg.1884"/>
<feature type="transmembrane region" description="Helical" evidence="1">
    <location>
        <begin position="188"/>
        <end position="208"/>
    </location>
</feature>
<dbReference type="Proteomes" id="UP000035159">
    <property type="component" value="Chromosome"/>
</dbReference>
<gene>
    <name evidence="2" type="ORF">IX53_09275</name>
</gene>
<dbReference type="KEGG" id="kpf:IX53_09275"/>
<dbReference type="STRING" id="1330330.IX53_09275"/>
<keyword evidence="1" id="KW-0812">Transmembrane</keyword>
<keyword evidence="3" id="KW-1185">Reference proteome</keyword>
<evidence type="ECO:0000313" key="2">
    <source>
        <dbReference type="EMBL" id="AKI97982.1"/>
    </source>
</evidence>
<dbReference type="RefSeq" id="WP_047755117.1">
    <property type="nucleotide sequence ID" value="NZ_CAJUHA010000018.1"/>
</dbReference>
<keyword evidence="1" id="KW-0472">Membrane</keyword>
<keyword evidence="1" id="KW-1133">Transmembrane helix</keyword>
<feature type="transmembrane region" description="Helical" evidence="1">
    <location>
        <begin position="150"/>
        <end position="168"/>
    </location>
</feature>
<proteinExistence type="predicted"/>